<comment type="caution">
    <text evidence="7">The sequence shown here is derived from an EMBL/GenBank/DDBJ whole genome shotgun (WGS) entry which is preliminary data.</text>
</comment>
<dbReference type="PIRSF" id="PIRSF016315">
    <property type="entry name" value="ARP2/3_P21-Arc"/>
    <property type="match status" value="1"/>
</dbReference>
<accession>A0A9W8L6P8</accession>
<dbReference type="AlphaFoldDB" id="A0A9W8L6P8"/>
<dbReference type="GO" id="GO:0003779">
    <property type="term" value="F:actin binding"/>
    <property type="evidence" value="ECO:0007669"/>
    <property type="project" value="UniProtKB-KW"/>
</dbReference>
<comment type="function">
    <text evidence="6">Functions as component of the Arp2/3 complex which is involved in regulation of actin polymerization and together with an activating nucleation-promoting factor (NPF) mediates the formation of branched actin networks.</text>
</comment>
<sequence length="177" mass="20015">MPAYHSTFNSIENVRVINGLPLLPLVTRTRGPAPYADPSMTRDAIDEALELFRPNSLFKNFEIKGNGDRLLIYIILFTSQCLNRLRPTTTQSEATKTLYSLAVANVVIPADATFPLHNMYPGVSDKSESDTLRQYLTQVRQEVAQRLVTLIYTGESVGPSKWWMSFQKRHFMGKSMA</sequence>
<dbReference type="Pfam" id="PF04062">
    <property type="entry name" value="P21-Arc"/>
    <property type="match status" value="1"/>
</dbReference>
<comment type="subunit">
    <text evidence="6">Component of the Arp2/3 complex.</text>
</comment>
<organism evidence="7 8">
    <name type="scientific">Coemansia pectinata</name>
    <dbReference type="NCBI Taxonomy" id="1052879"/>
    <lineage>
        <taxon>Eukaryota</taxon>
        <taxon>Fungi</taxon>
        <taxon>Fungi incertae sedis</taxon>
        <taxon>Zoopagomycota</taxon>
        <taxon>Kickxellomycotina</taxon>
        <taxon>Kickxellomycetes</taxon>
        <taxon>Kickxellales</taxon>
        <taxon>Kickxellaceae</taxon>
        <taxon>Coemansia</taxon>
    </lineage>
</organism>
<evidence type="ECO:0000256" key="2">
    <source>
        <dbReference type="ARBA" id="ARBA00010856"/>
    </source>
</evidence>
<dbReference type="OrthoDB" id="200404at2759"/>
<proteinExistence type="inferred from homology"/>
<dbReference type="GO" id="GO:0005885">
    <property type="term" value="C:Arp2/3 protein complex"/>
    <property type="evidence" value="ECO:0007669"/>
    <property type="project" value="UniProtKB-UniRule"/>
</dbReference>
<dbReference type="Proteomes" id="UP001140011">
    <property type="component" value="Unassembled WGS sequence"/>
</dbReference>
<evidence type="ECO:0000256" key="1">
    <source>
        <dbReference type="ARBA" id="ARBA00004245"/>
    </source>
</evidence>
<dbReference type="Gene3D" id="1.10.1760.10">
    <property type="entry name" value="Actin-related protein 2/3 complex subunit 3"/>
    <property type="match status" value="1"/>
</dbReference>
<protein>
    <recommendedName>
        <fullName evidence="6">Actin-related protein 2/3 complex subunit 3</fullName>
    </recommendedName>
</protein>
<comment type="similarity">
    <text evidence="2 6">Belongs to the ARPC3 family.</text>
</comment>
<evidence type="ECO:0000313" key="7">
    <source>
        <dbReference type="EMBL" id="KAJ2748050.1"/>
    </source>
</evidence>
<name>A0A9W8L6P8_9FUNG</name>
<evidence type="ECO:0000256" key="5">
    <source>
        <dbReference type="ARBA" id="ARBA00023212"/>
    </source>
</evidence>
<dbReference type="PANTHER" id="PTHR12391">
    <property type="entry name" value="ARP2/3 COMPLEX 21 KD SUBUNIT"/>
    <property type="match status" value="1"/>
</dbReference>
<dbReference type="EMBL" id="JANBUH010001229">
    <property type="protein sequence ID" value="KAJ2748050.1"/>
    <property type="molecule type" value="Genomic_DNA"/>
</dbReference>
<gene>
    <name evidence="7" type="primary">ARC18</name>
    <name evidence="7" type="ORF">GGI19_006286</name>
</gene>
<evidence type="ECO:0000256" key="4">
    <source>
        <dbReference type="ARBA" id="ARBA00023203"/>
    </source>
</evidence>
<keyword evidence="5 6" id="KW-0206">Cytoskeleton</keyword>
<dbReference type="GO" id="GO:0034314">
    <property type="term" value="P:Arp2/3 complex-mediated actin nucleation"/>
    <property type="evidence" value="ECO:0007669"/>
    <property type="project" value="UniProtKB-UniRule"/>
</dbReference>
<keyword evidence="8" id="KW-1185">Reference proteome</keyword>
<keyword evidence="3 6" id="KW-0963">Cytoplasm</keyword>
<keyword evidence="4 6" id="KW-0009">Actin-binding</keyword>
<dbReference type="SUPFAM" id="SSF69060">
    <property type="entry name" value="Arp2/3 complex 21 kDa subunit ARPC3"/>
    <property type="match status" value="1"/>
</dbReference>
<evidence type="ECO:0000256" key="6">
    <source>
        <dbReference type="PIRNR" id="PIRNR016315"/>
    </source>
</evidence>
<dbReference type="GO" id="GO:0030833">
    <property type="term" value="P:regulation of actin filament polymerization"/>
    <property type="evidence" value="ECO:0007669"/>
    <property type="project" value="InterPro"/>
</dbReference>
<comment type="subcellular location">
    <subcellularLocation>
        <location evidence="1 6">Cytoplasm</location>
        <location evidence="1 6">Cytoskeleton</location>
    </subcellularLocation>
</comment>
<evidence type="ECO:0000313" key="8">
    <source>
        <dbReference type="Proteomes" id="UP001140011"/>
    </source>
</evidence>
<reference evidence="7" key="1">
    <citation type="submission" date="2022-07" db="EMBL/GenBank/DDBJ databases">
        <title>Phylogenomic reconstructions and comparative analyses of Kickxellomycotina fungi.</title>
        <authorList>
            <person name="Reynolds N.K."/>
            <person name="Stajich J.E."/>
            <person name="Barry K."/>
            <person name="Grigoriev I.V."/>
            <person name="Crous P."/>
            <person name="Smith M.E."/>
        </authorList>
    </citation>
    <scope>NUCLEOTIDE SEQUENCE</scope>
    <source>
        <strain evidence="7">BCRC 34297</strain>
    </source>
</reference>
<dbReference type="InterPro" id="IPR007204">
    <property type="entry name" value="ARPC3"/>
</dbReference>
<dbReference type="InterPro" id="IPR036753">
    <property type="entry name" value="ARPC3_sf"/>
</dbReference>
<evidence type="ECO:0000256" key="3">
    <source>
        <dbReference type="ARBA" id="ARBA00022490"/>
    </source>
</evidence>